<accession>A0A5T5UE15</accession>
<dbReference type="Pfam" id="PF09646">
    <property type="entry name" value="Gp37"/>
    <property type="match status" value="1"/>
</dbReference>
<dbReference type="InterPro" id="IPR038042">
    <property type="entry name" value="Gp37-like"/>
</dbReference>
<evidence type="ECO:0000313" key="1">
    <source>
        <dbReference type="EMBL" id="EBM2816230.1"/>
    </source>
</evidence>
<proteinExistence type="predicted"/>
<dbReference type="InterPro" id="IPR018602">
    <property type="entry name" value="Gp37/STM4215"/>
</dbReference>
<dbReference type="EMBL" id="AAGCBU010000036">
    <property type="protein sequence ID" value="EBM2816230.1"/>
    <property type="molecule type" value="Genomic_DNA"/>
</dbReference>
<protein>
    <recommendedName>
        <fullName evidence="2">Cytoplasmic protein</fullName>
    </recommendedName>
</protein>
<gene>
    <name evidence="1" type="ORF">DW449_21265</name>
</gene>
<sequence length="167" mass="18436">MDIHISSTDAKVYIPTGQQVTVLIHYCGSVFAEPENTDATVQKQLIRISATVIVPQISDAINALDRLRRSLGGIELPDCDRPLWLESEKYIGDAANFCRYALDMTASTLFIAEQESKDSPLLTIVNYEEIQLNISTVARQAASRSPTVRKSYCGPIAKSRCRKITSG</sequence>
<organism evidence="1">
    <name type="scientific">Salmonella enterica</name>
    <name type="common">Salmonella choleraesuis</name>
    <dbReference type="NCBI Taxonomy" id="28901"/>
    <lineage>
        <taxon>Bacteria</taxon>
        <taxon>Pseudomonadati</taxon>
        <taxon>Pseudomonadota</taxon>
        <taxon>Gammaproteobacteria</taxon>
        <taxon>Enterobacterales</taxon>
        <taxon>Enterobacteriaceae</taxon>
        <taxon>Salmonella</taxon>
    </lineage>
</organism>
<dbReference type="SUPFAM" id="SSF143749">
    <property type="entry name" value="Phage tail protein-like"/>
    <property type="match status" value="1"/>
</dbReference>
<comment type="caution">
    <text evidence="1">The sequence shown here is derived from an EMBL/GenBank/DDBJ whole genome shotgun (WGS) entry which is preliminary data.</text>
</comment>
<dbReference type="InterPro" id="IPR035934">
    <property type="entry name" value="Phage_tail_protein-like_sf"/>
</dbReference>
<evidence type="ECO:0008006" key="2">
    <source>
        <dbReference type="Google" id="ProtNLM"/>
    </source>
</evidence>
<reference evidence="1" key="1">
    <citation type="submission" date="2018-08" db="EMBL/GenBank/DDBJ databases">
        <authorList>
            <consortium name="PulseNet: The National Subtyping Network for Foodborne Disease Surveillance"/>
            <person name="Tarr C.L."/>
            <person name="Trees E."/>
            <person name="Katz L.S."/>
            <person name="Carleton-Romer H.A."/>
            <person name="Stroika S."/>
            <person name="Kucerova Z."/>
            <person name="Roache K.F."/>
            <person name="Sabol A.L."/>
            <person name="Besser J."/>
            <person name="Gerner-Smidt P."/>
        </authorList>
    </citation>
    <scope>NUCLEOTIDE SEQUENCE</scope>
    <source>
        <strain evidence="1">PNUSAS045565</strain>
    </source>
</reference>
<dbReference type="Gene3D" id="3.30.2000.10">
    <property type="entry name" value="Phage tail protein-like"/>
    <property type="match status" value="1"/>
</dbReference>
<name>A0A5T5UE15_SALER</name>
<dbReference type="AlphaFoldDB" id="A0A5T5UE15"/>